<evidence type="ECO:0000313" key="2">
    <source>
        <dbReference type="Proteomes" id="UP000076587"/>
    </source>
</evidence>
<dbReference type="PATRIC" id="fig|1365253.3.peg.3932"/>
<dbReference type="EMBL" id="AUXT01000188">
    <property type="protein sequence ID" value="KZN44689.1"/>
    <property type="molecule type" value="Genomic_DNA"/>
</dbReference>
<comment type="caution">
    <text evidence="1">The sequence shown here is derived from an EMBL/GenBank/DDBJ whole genome shotgun (WGS) entry which is preliminary data.</text>
</comment>
<dbReference type="RefSeq" id="WP_063378334.1">
    <property type="nucleotide sequence ID" value="NZ_AUXT01000188.1"/>
</dbReference>
<dbReference type="Proteomes" id="UP000076587">
    <property type="component" value="Unassembled WGS sequence"/>
</dbReference>
<evidence type="ECO:0000313" key="1">
    <source>
        <dbReference type="EMBL" id="KZN44689.1"/>
    </source>
</evidence>
<dbReference type="AlphaFoldDB" id="A0A166ZUU9"/>
<sequence length="89" mass="9459">MKVNKWHLKAVAIASCIAFNGDTIAASLKDEYKSSSPYTGRSVEDDKLICLPSSSRTYFSIGDTNNVSSIAITTGYGSGNLILYTKSGG</sequence>
<proteinExistence type="predicted"/>
<accession>A0A166ZUU9</accession>
<protein>
    <submittedName>
        <fullName evidence="1">Uncharacterized protein</fullName>
    </submittedName>
</protein>
<reference evidence="1 2" key="1">
    <citation type="submission" date="2013-07" db="EMBL/GenBank/DDBJ databases">
        <title>Comparative Genomic and Metabolomic Analysis of Twelve Strains of Pseudoalteromonas luteoviolacea.</title>
        <authorList>
            <person name="Vynne N.G."/>
            <person name="Mansson M."/>
            <person name="Gram L."/>
        </authorList>
    </citation>
    <scope>NUCLEOTIDE SEQUENCE [LARGE SCALE GENOMIC DNA]</scope>
    <source>
        <strain evidence="1 2">NCIMB 1942</strain>
    </source>
</reference>
<gene>
    <name evidence="1" type="ORF">N482_15980</name>
</gene>
<name>A0A166ZUU9_9GAMM</name>
<organism evidence="1 2">
    <name type="scientific">Pseudoalteromonas luteoviolacea NCIMB 1942</name>
    <dbReference type="NCBI Taxonomy" id="1365253"/>
    <lineage>
        <taxon>Bacteria</taxon>
        <taxon>Pseudomonadati</taxon>
        <taxon>Pseudomonadota</taxon>
        <taxon>Gammaproteobacteria</taxon>
        <taxon>Alteromonadales</taxon>
        <taxon>Pseudoalteromonadaceae</taxon>
        <taxon>Pseudoalteromonas</taxon>
    </lineage>
</organism>